<comment type="caution">
    <text evidence="1">The sequence shown here is derived from an EMBL/GenBank/DDBJ whole genome shotgun (WGS) entry which is preliminary data.</text>
</comment>
<gene>
    <name evidence="1" type="ORF">NS115_03850</name>
</gene>
<organism evidence="1 2">
    <name type="scientific">Paenibacillus jamilae</name>
    <dbReference type="NCBI Taxonomy" id="114136"/>
    <lineage>
        <taxon>Bacteria</taxon>
        <taxon>Bacillati</taxon>
        <taxon>Bacillota</taxon>
        <taxon>Bacilli</taxon>
        <taxon>Bacillales</taxon>
        <taxon>Paenibacillaceae</taxon>
        <taxon>Paenibacillus</taxon>
    </lineage>
</organism>
<evidence type="ECO:0000313" key="1">
    <source>
        <dbReference type="EMBL" id="KTS84491.1"/>
    </source>
</evidence>
<proteinExistence type="predicted"/>
<sequence length="129" mass="14695">MSGYRFIGHRGHRLREDVYLHRLLTTAPPGMVVDHINGDTLDNTTENLRVVSHAENRQNITVAAWSASGVRNVYPQPNGKYRVQIGHDGELHSFGSYDSLYEAEQVAIRERHKLHTFSNPLARREFAMA</sequence>
<accession>A0ACC4ZZT5</accession>
<evidence type="ECO:0000313" key="2">
    <source>
        <dbReference type="Proteomes" id="UP000074866"/>
    </source>
</evidence>
<protein>
    <submittedName>
        <fullName evidence="1">Uncharacterized protein</fullName>
    </submittedName>
</protein>
<name>A0ACC4ZZT5_9BACL</name>
<dbReference type="EMBL" id="LDRX01000015">
    <property type="protein sequence ID" value="KTS84491.1"/>
    <property type="molecule type" value="Genomic_DNA"/>
</dbReference>
<reference evidence="1 2" key="1">
    <citation type="journal article" date="2016" name="Front. Microbiol.">
        <title>Genomic Resource of Rice Seed Associated Bacteria.</title>
        <authorList>
            <person name="Midha S."/>
            <person name="Bansal K."/>
            <person name="Sharma S."/>
            <person name="Kumar N."/>
            <person name="Patil P.P."/>
            <person name="Chaudhry V."/>
            <person name="Patil P.B."/>
        </authorList>
    </citation>
    <scope>NUCLEOTIDE SEQUENCE [LARGE SCALE GENOMIC DNA]</scope>
    <source>
        <strain evidence="1 2">NS115</strain>
    </source>
</reference>
<dbReference type="Proteomes" id="UP000074866">
    <property type="component" value="Unassembled WGS sequence"/>
</dbReference>
<keyword evidence="2" id="KW-1185">Reference proteome</keyword>